<reference evidence="9 10" key="1">
    <citation type="submission" date="2015-07" db="EMBL/GenBank/DDBJ databases">
        <title>Whole genome sequence of Thermanaerothrix daxensis DSM 23592.</title>
        <authorList>
            <person name="Hemp J."/>
            <person name="Ward L.M."/>
            <person name="Pace L.A."/>
            <person name="Fischer W.W."/>
        </authorList>
    </citation>
    <scope>NUCLEOTIDE SEQUENCE [LARGE SCALE GENOMIC DNA]</scope>
    <source>
        <strain evidence="9 10">GNS-1</strain>
    </source>
</reference>
<evidence type="ECO:0000256" key="4">
    <source>
        <dbReference type="ARBA" id="ARBA00022989"/>
    </source>
</evidence>
<evidence type="ECO:0000256" key="6">
    <source>
        <dbReference type="SAM" id="Phobius"/>
    </source>
</evidence>
<dbReference type="GO" id="GO:0005886">
    <property type="term" value="C:plasma membrane"/>
    <property type="evidence" value="ECO:0007669"/>
    <property type="project" value="UniProtKB-SubCell"/>
</dbReference>
<feature type="domain" description="MacB-like periplasmic core" evidence="8">
    <location>
        <begin position="490"/>
        <end position="691"/>
    </location>
</feature>
<feature type="domain" description="ABC3 transporter permease C-terminal" evidence="7">
    <location>
        <begin position="264"/>
        <end position="388"/>
    </location>
</feature>
<evidence type="ECO:0000313" key="10">
    <source>
        <dbReference type="Proteomes" id="UP000050544"/>
    </source>
</evidence>
<evidence type="ECO:0008006" key="11">
    <source>
        <dbReference type="Google" id="ProtNLM"/>
    </source>
</evidence>
<dbReference type="Proteomes" id="UP000050544">
    <property type="component" value="Unassembled WGS sequence"/>
</dbReference>
<dbReference type="InterPro" id="IPR038766">
    <property type="entry name" value="Membrane_comp_ABC_pdt"/>
</dbReference>
<feature type="transmembrane region" description="Helical" evidence="6">
    <location>
        <begin position="765"/>
        <end position="796"/>
    </location>
</feature>
<feature type="transmembrane region" description="Helical" evidence="6">
    <location>
        <begin position="365"/>
        <end position="385"/>
    </location>
</feature>
<sequence>MVKHPHISLCRLLIKIPQRYLVRHPWQGILVVLGIALGVGVMVAIDLANQNALHAYELSVESVVGSATHQIYISGQDLDEQIYVDLRRQGLLPTAAPILTTLVSVQEAGGTVFNLMGIDPLVDTQVRNYWGTSVPLNEFTALLTQPNTLLVPQALMDSRNFRIGDVLHLEIEGRPVEMKIVGSFPSSRPYQENILIADLATVQEVTGKIGRIERIDLILETTQATAQIAALRQILPAGMQIAPVTARQGAIENMTAAFRLNLSALSLLALIVGLFLIYNTMTFSVVQRRPLFGLLRSLGVTQKEIFAIVLSEAALMGMVGALLGLIIGVSLARYTVAVVSQTINDLYFTTTVRDVPLYPASLSKAFFVGLGATLLTAIPPALEAARTAPRNVISRAFLERKTRLSLNTITLAGVGLLGTGLLIMWVLHTWAGGFLGLSLVILGMAAISAFIFQKMVQLGETLLGHILGYVGKMAPRNLLRALSRTGVASMSLMVAVAVSIGMGIMIFSFRQTVITWLEQSLQGDIYISAPGFSANRLLTPIDPQVLPFVRNWPGVARADVLRSLMIDSAWGPIQLSATDNPDIGHERYFKATLGSYATLFSRFQEGWVFISEPLANRANLKVGDALQLQTPQGLHEFPIAAIYHDYASNSGIVMMWLPVYRKYWDDSAITAIGLRLKPGYDPQSVANDLQRSLPTQQRLTIRPNRVLRQEVLRVFDQTFAITSALRVLATLVAFIGILSALLLLQLERQREFGVLRALGFSRHELWRLMILETGLMGFSAGLLAIPSGLIIALVLIQVINVRSFGWSLRFALDPSALWIGMVISLLAAILAGIFPAFRLSHLSVAETIRYDS</sequence>
<evidence type="ECO:0000313" key="9">
    <source>
        <dbReference type="EMBL" id="KPL84588.1"/>
    </source>
</evidence>
<feature type="transmembrane region" description="Helical" evidence="6">
    <location>
        <begin position="486"/>
        <end position="509"/>
    </location>
</feature>
<feature type="transmembrane region" description="Helical" evidence="6">
    <location>
        <begin position="306"/>
        <end position="332"/>
    </location>
</feature>
<feature type="domain" description="ABC3 transporter permease C-terminal" evidence="7">
    <location>
        <begin position="727"/>
        <end position="843"/>
    </location>
</feature>
<proteinExistence type="predicted"/>
<organism evidence="9 10">
    <name type="scientific">Thermanaerothrix daxensis</name>
    <dbReference type="NCBI Taxonomy" id="869279"/>
    <lineage>
        <taxon>Bacteria</taxon>
        <taxon>Bacillati</taxon>
        <taxon>Chloroflexota</taxon>
        <taxon>Anaerolineae</taxon>
        <taxon>Anaerolineales</taxon>
        <taxon>Anaerolineaceae</taxon>
        <taxon>Thermanaerothrix</taxon>
    </lineage>
</organism>
<feature type="transmembrane region" description="Helical" evidence="6">
    <location>
        <begin position="264"/>
        <end position="286"/>
    </location>
</feature>
<keyword evidence="2" id="KW-1003">Cell membrane</keyword>
<evidence type="ECO:0000256" key="2">
    <source>
        <dbReference type="ARBA" id="ARBA00022475"/>
    </source>
</evidence>
<evidence type="ECO:0000259" key="7">
    <source>
        <dbReference type="Pfam" id="PF02687"/>
    </source>
</evidence>
<protein>
    <recommendedName>
        <fullName evidence="11">ABC transporter permease</fullName>
    </recommendedName>
</protein>
<accession>A0A0P6XWI7</accession>
<dbReference type="OrthoDB" id="9780560at2"/>
<dbReference type="PATRIC" id="fig|869279.4.peg.1171"/>
<feature type="transmembrane region" description="Helical" evidence="6">
    <location>
        <begin position="816"/>
        <end position="837"/>
    </location>
</feature>
<comment type="caution">
    <text evidence="9">The sequence shown here is derived from an EMBL/GenBank/DDBJ whole genome shotgun (WGS) entry which is preliminary data.</text>
</comment>
<evidence type="ECO:0000259" key="8">
    <source>
        <dbReference type="Pfam" id="PF12704"/>
    </source>
</evidence>
<keyword evidence="10" id="KW-1185">Reference proteome</keyword>
<comment type="subcellular location">
    <subcellularLocation>
        <location evidence="1">Cell membrane</location>
        <topology evidence="1">Multi-pass membrane protein</topology>
    </subcellularLocation>
</comment>
<evidence type="ECO:0000256" key="5">
    <source>
        <dbReference type="ARBA" id="ARBA00023136"/>
    </source>
</evidence>
<dbReference type="EMBL" id="LGKO01000002">
    <property type="protein sequence ID" value="KPL84588.1"/>
    <property type="molecule type" value="Genomic_DNA"/>
</dbReference>
<keyword evidence="3 6" id="KW-0812">Transmembrane</keyword>
<dbReference type="RefSeq" id="WP_054521134.1">
    <property type="nucleotide sequence ID" value="NZ_LGKO01000002.1"/>
</dbReference>
<feature type="transmembrane region" description="Helical" evidence="6">
    <location>
        <begin position="21"/>
        <end position="45"/>
    </location>
</feature>
<feature type="transmembrane region" description="Helical" evidence="6">
    <location>
        <begin position="433"/>
        <end position="452"/>
    </location>
</feature>
<keyword evidence="5 6" id="KW-0472">Membrane</keyword>
<feature type="transmembrane region" description="Helical" evidence="6">
    <location>
        <begin position="406"/>
        <end position="427"/>
    </location>
</feature>
<keyword evidence="4 6" id="KW-1133">Transmembrane helix</keyword>
<gene>
    <name evidence="9" type="ORF">SE15_05835</name>
</gene>
<dbReference type="STRING" id="869279.SE15_05835"/>
<name>A0A0P6XWI7_9CHLR</name>
<dbReference type="Pfam" id="PF02687">
    <property type="entry name" value="FtsX"/>
    <property type="match status" value="2"/>
</dbReference>
<dbReference type="InterPro" id="IPR003838">
    <property type="entry name" value="ABC3_permease_C"/>
</dbReference>
<dbReference type="InterPro" id="IPR025857">
    <property type="entry name" value="MacB_PCD"/>
</dbReference>
<dbReference type="AlphaFoldDB" id="A0A0P6XWI7"/>
<evidence type="ECO:0000256" key="3">
    <source>
        <dbReference type="ARBA" id="ARBA00022692"/>
    </source>
</evidence>
<feature type="transmembrane region" description="Helical" evidence="6">
    <location>
        <begin position="724"/>
        <end position="744"/>
    </location>
</feature>
<dbReference type="PANTHER" id="PTHR30287">
    <property type="entry name" value="MEMBRANE COMPONENT OF PREDICTED ABC SUPERFAMILY METABOLITE UPTAKE TRANSPORTER"/>
    <property type="match status" value="1"/>
</dbReference>
<evidence type="ECO:0000256" key="1">
    <source>
        <dbReference type="ARBA" id="ARBA00004651"/>
    </source>
</evidence>
<dbReference type="Pfam" id="PF12704">
    <property type="entry name" value="MacB_PCD"/>
    <property type="match status" value="1"/>
</dbReference>
<dbReference type="PANTHER" id="PTHR30287:SF2">
    <property type="entry name" value="BLL1001 PROTEIN"/>
    <property type="match status" value="1"/>
</dbReference>